<dbReference type="AlphaFoldDB" id="A0A644XYG0"/>
<comment type="caution">
    <text evidence="2">The sequence shown here is derived from an EMBL/GenBank/DDBJ whole genome shotgun (WGS) entry which is preliminary data.</text>
</comment>
<proteinExistence type="predicted"/>
<keyword evidence="1" id="KW-1133">Transmembrane helix</keyword>
<feature type="transmembrane region" description="Helical" evidence="1">
    <location>
        <begin position="12"/>
        <end position="32"/>
    </location>
</feature>
<name>A0A644XYG0_9ZZZZ</name>
<evidence type="ECO:0008006" key="3">
    <source>
        <dbReference type="Google" id="ProtNLM"/>
    </source>
</evidence>
<evidence type="ECO:0000313" key="2">
    <source>
        <dbReference type="EMBL" id="MPM21296.1"/>
    </source>
</evidence>
<evidence type="ECO:0000256" key="1">
    <source>
        <dbReference type="SAM" id="Phobius"/>
    </source>
</evidence>
<dbReference type="EMBL" id="VSSQ01003561">
    <property type="protein sequence ID" value="MPM21296.1"/>
    <property type="molecule type" value="Genomic_DNA"/>
</dbReference>
<keyword evidence="1" id="KW-0812">Transmembrane</keyword>
<dbReference type="Pfam" id="PF06196">
    <property type="entry name" value="DUF997"/>
    <property type="match status" value="1"/>
</dbReference>
<sequence length="96" mass="10873">MKFKEDSRYRRANREAVISLGMYVLFFAWWYFTAYGLGSGDPAGYSYVFGLPSWFFYSCIVGYIGISLVVWAVVRLFFSEDSIEGTDPDGTEGSQG</sequence>
<dbReference type="InterPro" id="IPR010398">
    <property type="entry name" value="DUF997"/>
</dbReference>
<dbReference type="PANTHER" id="PTHR39174:SF1">
    <property type="entry name" value="INNER MEMBRANE PROTEIN"/>
    <property type="match status" value="1"/>
</dbReference>
<dbReference type="PANTHER" id="PTHR39174">
    <property type="entry name" value="INNER MEMBRANE PROTEIN-RELATED"/>
    <property type="match status" value="1"/>
</dbReference>
<organism evidence="2">
    <name type="scientific">bioreactor metagenome</name>
    <dbReference type="NCBI Taxonomy" id="1076179"/>
    <lineage>
        <taxon>unclassified sequences</taxon>
        <taxon>metagenomes</taxon>
        <taxon>ecological metagenomes</taxon>
    </lineage>
</organism>
<gene>
    <name evidence="2" type="ORF">SDC9_67740</name>
</gene>
<feature type="transmembrane region" description="Helical" evidence="1">
    <location>
        <begin position="54"/>
        <end position="74"/>
    </location>
</feature>
<keyword evidence="1" id="KW-0472">Membrane</keyword>
<accession>A0A644XYG0</accession>
<reference evidence="2" key="1">
    <citation type="submission" date="2019-08" db="EMBL/GenBank/DDBJ databases">
        <authorList>
            <person name="Kucharzyk K."/>
            <person name="Murdoch R.W."/>
            <person name="Higgins S."/>
            <person name="Loffler F."/>
        </authorList>
    </citation>
    <scope>NUCLEOTIDE SEQUENCE</scope>
</reference>
<protein>
    <recommendedName>
        <fullName evidence="3">Membrane protein YhdT</fullName>
    </recommendedName>
</protein>